<name>A0A418SKC6_9RHOB</name>
<dbReference type="EMBL" id="CP060436">
    <property type="protein sequence ID" value="QPM89133.1"/>
    <property type="molecule type" value="Genomic_DNA"/>
</dbReference>
<keyword evidence="2" id="KW-1185">Reference proteome</keyword>
<reference evidence="1 2" key="1">
    <citation type="submission" date="2020-08" db="EMBL/GenBank/DDBJ databases">
        <title>Genome sequence of Rhodobacteraceae bacterium Lw-13e.</title>
        <authorList>
            <person name="Poehlein A."/>
            <person name="Wolter L."/>
            <person name="Daniel R."/>
            <person name="Brinkhoff T."/>
        </authorList>
    </citation>
    <scope>NUCLEOTIDE SEQUENCE [LARGE SCALE GENOMIC DNA]</scope>
    <source>
        <strain evidence="1 2">Lw-13e</strain>
    </source>
</reference>
<accession>A0A418SKC6</accession>
<protein>
    <submittedName>
        <fullName evidence="1">Uncharacterized protein</fullName>
    </submittedName>
</protein>
<dbReference type="RefSeq" id="WP_119837959.1">
    <property type="nucleotide sequence ID" value="NZ_CP060436.1"/>
</dbReference>
<sequence length="75" mass="8531">MSDYHFHTGVLRDEIVSELVDKMEQTPYVLAKIADLVSPPSMNFDEFCDYATELGQDDRQALARFGQALADRFSD</sequence>
<dbReference type="AlphaFoldDB" id="A0A418SKC6"/>
<dbReference type="Proteomes" id="UP000283786">
    <property type="component" value="Chromosome"/>
</dbReference>
<evidence type="ECO:0000313" key="1">
    <source>
        <dbReference type="EMBL" id="QPM89133.1"/>
    </source>
</evidence>
<proteinExistence type="predicted"/>
<evidence type="ECO:0000313" key="2">
    <source>
        <dbReference type="Proteomes" id="UP000283786"/>
    </source>
</evidence>
<gene>
    <name evidence="1" type="ORF">PSAL_003440</name>
</gene>
<dbReference type="KEGG" id="palw:PSAL_003440"/>
<organism evidence="1 2">
    <name type="scientific">Pseudooceanicola algae</name>
    <dbReference type="NCBI Taxonomy" id="1537215"/>
    <lineage>
        <taxon>Bacteria</taxon>
        <taxon>Pseudomonadati</taxon>
        <taxon>Pseudomonadota</taxon>
        <taxon>Alphaproteobacteria</taxon>
        <taxon>Rhodobacterales</taxon>
        <taxon>Paracoccaceae</taxon>
        <taxon>Pseudooceanicola</taxon>
    </lineage>
</organism>
<dbReference type="OrthoDB" id="9804751at2"/>